<comment type="caution">
    <text evidence="3">The sequence shown here is derived from an EMBL/GenBank/DDBJ whole genome shotgun (WGS) entry which is preliminary data.</text>
</comment>
<accession>A0ABQ4XST3</accession>
<dbReference type="InterPro" id="IPR014729">
    <property type="entry name" value="Rossmann-like_a/b/a_fold"/>
</dbReference>
<keyword evidence="1" id="KW-0547">Nucleotide-binding</keyword>
<dbReference type="PANTHER" id="PTHR11956:SF5">
    <property type="entry name" value="ARGININE--TRNA LIGASE, CYTOPLASMIC"/>
    <property type="match status" value="1"/>
</dbReference>
<evidence type="ECO:0000256" key="1">
    <source>
        <dbReference type="RuleBase" id="RU363038"/>
    </source>
</evidence>
<name>A0ABQ4XST3_9ASTR</name>
<reference evidence="3" key="2">
    <citation type="submission" date="2022-01" db="EMBL/GenBank/DDBJ databases">
        <authorList>
            <person name="Yamashiro T."/>
            <person name="Shiraishi A."/>
            <person name="Satake H."/>
            <person name="Nakayama K."/>
        </authorList>
    </citation>
    <scope>NUCLEOTIDE SEQUENCE</scope>
</reference>
<comment type="similarity">
    <text evidence="1">Belongs to the class-I aminoacyl-tRNA synthetase family.</text>
</comment>
<keyword evidence="1" id="KW-0030">Aminoacyl-tRNA synthetase</keyword>
<keyword evidence="1" id="KW-0648">Protein biosynthesis</keyword>
<dbReference type="Gene3D" id="3.40.50.620">
    <property type="entry name" value="HUPs"/>
    <property type="match status" value="1"/>
</dbReference>
<keyword evidence="1" id="KW-0436">Ligase</keyword>
<keyword evidence="4" id="KW-1185">Reference proteome</keyword>
<dbReference type="EMBL" id="BQNB010009749">
    <property type="protein sequence ID" value="GJS67872.1"/>
    <property type="molecule type" value="Genomic_DNA"/>
</dbReference>
<dbReference type="Proteomes" id="UP001151760">
    <property type="component" value="Unassembled WGS sequence"/>
</dbReference>
<gene>
    <name evidence="3" type="ORF">Tco_0682437</name>
</gene>
<dbReference type="PANTHER" id="PTHR11956">
    <property type="entry name" value="ARGINYL-TRNA SYNTHETASE"/>
    <property type="match status" value="1"/>
</dbReference>
<evidence type="ECO:0000259" key="2">
    <source>
        <dbReference type="Pfam" id="PF00750"/>
    </source>
</evidence>
<evidence type="ECO:0000313" key="3">
    <source>
        <dbReference type="EMBL" id="GJS67872.1"/>
    </source>
</evidence>
<dbReference type="InterPro" id="IPR035684">
    <property type="entry name" value="ArgRS_core"/>
</dbReference>
<feature type="non-terminal residue" evidence="3">
    <location>
        <position position="1"/>
    </location>
</feature>
<feature type="domain" description="Arginyl-tRNA synthetase catalytic core" evidence="2">
    <location>
        <begin position="1"/>
        <end position="170"/>
    </location>
</feature>
<sequence length="223" mass="25302">NIAKEMHMGHLQSAIIGETLARVLDFSGVSVHRRFRYGDYLDIESKMMMTEFLIDRFPDGEVNDQAIGELEVLYEESKTMFAEDAEFRERTQPVQEWDKRHKTAWEKICKISRELYCEVYQRLGVRVKEEGETLHDFYIRKALFLLTEKGYNTKSEGDEAIVFEGRKLPLVDFAAVRRRCSCARVTAGGGGEGGGGGDGGGGGARIVVMVDFEEGWAQKNRKM</sequence>
<reference evidence="3" key="1">
    <citation type="journal article" date="2022" name="Int. J. Mol. Sci.">
        <title>Draft Genome of Tanacetum Coccineum: Genomic Comparison of Closely Related Tanacetum-Family Plants.</title>
        <authorList>
            <person name="Yamashiro T."/>
            <person name="Shiraishi A."/>
            <person name="Nakayama K."/>
            <person name="Satake H."/>
        </authorList>
    </citation>
    <scope>NUCLEOTIDE SEQUENCE</scope>
</reference>
<evidence type="ECO:0000313" key="4">
    <source>
        <dbReference type="Proteomes" id="UP001151760"/>
    </source>
</evidence>
<dbReference type="Pfam" id="PF00750">
    <property type="entry name" value="tRNA-synt_1d"/>
    <property type="match status" value="1"/>
</dbReference>
<dbReference type="InterPro" id="IPR001278">
    <property type="entry name" value="Arg-tRNA-ligase"/>
</dbReference>
<organism evidence="3 4">
    <name type="scientific">Tanacetum coccineum</name>
    <dbReference type="NCBI Taxonomy" id="301880"/>
    <lineage>
        <taxon>Eukaryota</taxon>
        <taxon>Viridiplantae</taxon>
        <taxon>Streptophyta</taxon>
        <taxon>Embryophyta</taxon>
        <taxon>Tracheophyta</taxon>
        <taxon>Spermatophyta</taxon>
        <taxon>Magnoliopsida</taxon>
        <taxon>eudicotyledons</taxon>
        <taxon>Gunneridae</taxon>
        <taxon>Pentapetalae</taxon>
        <taxon>asterids</taxon>
        <taxon>campanulids</taxon>
        <taxon>Asterales</taxon>
        <taxon>Asteraceae</taxon>
        <taxon>Asteroideae</taxon>
        <taxon>Anthemideae</taxon>
        <taxon>Anthemidinae</taxon>
        <taxon>Tanacetum</taxon>
    </lineage>
</organism>
<keyword evidence="1" id="KW-0067">ATP-binding</keyword>
<dbReference type="SUPFAM" id="SSF52374">
    <property type="entry name" value="Nucleotidylyl transferase"/>
    <property type="match status" value="1"/>
</dbReference>
<protein>
    <submittedName>
        <fullName evidence="3">Arginine--tRNA ligase, chloroplastic/mitochondrial-like protein isoform X2</fullName>
    </submittedName>
</protein>
<proteinExistence type="inferred from homology"/>